<protein>
    <submittedName>
        <fullName evidence="2">Uncharacterized protein</fullName>
    </submittedName>
</protein>
<sequence length="499" mass="55567">MQKNILKQKFENFCVSNSKGLDKGYDRFQRLLSLLEINGACVSTDDANQKFLRSLLSAWSNTSLIIRNKPSIDNLDIDDLYNNLKVYEADIKGSSGSFSNSQNVAFVSTESTNNTNELNDAYSVFIATGHSSQTHGIADQPRIQGTRVEMLGMHDTEEEIMSYQVEEEATDFALMAFTSNPSSSSSSNSEEEVTETVFDNHSSDEENIVANDRFKKVFTRSGRIPVSAAKPVITAGPKQSVNFSRTRSNFHKSHSPVRSHPQQALKNKGIVNSGCSRHMTGNKAYLDDYQEIHDGGFVAFGSSRGKITGKVTNDFSRFSWGFFLATKDETSEAEAVNTACYVLNRALVTKTHNKTSYELLNGKSPRLDFMRSFGCPVTILNTLNPLGKFEGTQDNVDVGKEVSDQHYIVLPLWSSISSTYQSSDDKHADDKPKDDTGSKTVEELVNKEDQAYRDELNRLMSQEKEASDAADALRKEFKQRCMDQRGVTQAGSINSFVVY</sequence>
<dbReference type="AlphaFoldDB" id="A0A6L2LKQ6"/>
<dbReference type="PANTHER" id="PTHR42648">
    <property type="entry name" value="TRANSPOSASE, PUTATIVE-RELATED"/>
    <property type="match status" value="1"/>
</dbReference>
<gene>
    <name evidence="2" type="ORF">Tci_033100</name>
</gene>
<name>A0A6L2LKQ6_TANCI</name>
<reference evidence="2" key="1">
    <citation type="journal article" date="2019" name="Sci. Rep.">
        <title>Draft genome of Tanacetum cinerariifolium, the natural source of mosquito coil.</title>
        <authorList>
            <person name="Yamashiro T."/>
            <person name="Shiraishi A."/>
            <person name="Satake H."/>
            <person name="Nakayama K."/>
        </authorList>
    </citation>
    <scope>NUCLEOTIDE SEQUENCE</scope>
</reference>
<dbReference type="EMBL" id="BKCJ010004451">
    <property type="protein sequence ID" value="GEU61122.1"/>
    <property type="molecule type" value="Genomic_DNA"/>
</dbReference>
<organism evidence="2">
    <name type="scientific">Tanacetum cinerariifolium</name>
    <name type="common">Dalmatian daisy</name>
    <name type="synonym">Chrysanthemum cinerariifolium</name>
    <dbReference type="NCBI Taxonomy" id="118510"/>
    <lineage>
        <taxon>Eukaryota</taxon>
        <taxon>Viridiplantae</taxon>
        <taxon>Streptophyta</taxon>
        <taxon>Embryophyta</taxon>
        <taxon>Tracheophyta</taxon>
        <taxon>Spermatophyta</taxon>
        <taxon>Magnoliopsida</taxon>
        <taxon>eudicotyledons</taxon>
        <taxon>Gunneridae</taxon>
        <taxon>Pentapetalae</taxon>
        <taxon>asterids</taxon>
        <taxon>campanulids</taxon>
        <taxon>Asterales</taxon>
        <taxon>Asteraceae</taxon>
        <taxon>Asteroideae</taxon>
        <taxon>Anthemideae</taxon>
        <taxon>Anthemidinae</taxon>
        <taxon>Tanacetum</taxon>
    </lineage>
</organism>
<evidence type="ECO:0000313" key="2">
    <source>
        <dbReference type="EMBL" id="GEU61122.1"/>
    </source>
</evidence>
<dbReference type="InterPro" id="IPR039537">
    <property type="entry name" value="Retrotran_Ty1/copia-like"/>
</dbReference>
<comment type="caution">
    <text evidence="2">The sequence shown here is derived from an EMBL/GenBank/DDBJ whole genome shotgun (WGS) entry which is preliminary data.</text>
</comment>
<feature type="region of interest" description="Disordered" evidence="1">
    <location>
        <begin position="180"/>
        <end position="204"/>
    </location>
</feature>
<evidence type="ECO:0000256" key="1">
    <source>
        <dbReference type="SAM" id="MobiDB-lite"/>
    </source>
</evidence>
<dbReference type="PANTHER" id="PTHR42648:SF32">
    <property type="entry name" value="RIBONUCLEASE H-LIKE DOMAIN, GAG-PRE-INTEGRASE DOMAIN PROTEIN-RELATED"/>
    <property type="match status" value="1"/>
</dbReference>
<accession>A0A6L2LKQ6</accession>
<proteinExistence type="predicted"/>